<feature type="transmembrane region" description="Helical" evidence="9">
    <location>
        <begin position="121"/>
        <end position="141"/>
    </location>
</feature>
<keyword evidence="4" id="KW-1003">Cell membrane</keyword>
<feature type="transmembrane region" description="Helical" evidence="9">
    <location>
        <begin position="153"/>
        <end position="172"/>
    </location>
</feature>
<feature type="transmembrane region" description="Helical" evidence="9">
    <location>
        <begin position="12"/>
        <end position="29"/>
    </location>
</feature>
<dbReference type="GO" id="GO:0015820">
    <property type="term" value="P:L-leucine transport"/>
    <property type="evidence" value="ECO:0007669"/>
    <property type="project" value="TreeGrafter"/>
</dbReference>
<dbReference type="OrthoDB" id="9783920at2"/>
<feature type="transmembrane region" description="Helical" evidence="9">
    <location>
        <begin position="238"/>
        <end position="263"/>
    </location>
</feature>
<proteinExistence type="inferred from homology"/>
<feature type="transmembrane region" description="Helical" evidence="9">
    <location>
        <begin position="375"/>
        <end position="393"/>
    </location>
</feature>
<evidence type="ECO:0000256" key="6">
    <source>
        <dbReference type="ARBA" id="ARBA00022970"/>
    </source>
</evidence>
<comment type="subcellular location">
    <subcellularLocation>
        <location evidence="9">Cell inner membrane</location>
        <topology evidence="9">Multi-pass membrane protein</topology>
    </subcellularLocation>
    <subcellularLocation>
        <location evidence="1">Cell membrane</location>
        <topology evidence="1">Multi-pass membrane protein</topology>
    </subcellularLocation>
</comment>
<feature type="transmembrane region" description="Helical" evidence="9">
    <location>
        <begin position="283"/>
        <end position="311"/>
    </location>
</feature>
<dbReference type="KEGG" id="sutt:SUTMEG_05850"/>
<feature type="transmembrane region" description="Helical" evidence="9">
    <location>
        <begin position="198"/>
        <end position="218"/>
    </location>
</feature>
<dbReference type="PANTHER" id="PTHR30588">
    <property type="entry name" value="BRANCHED-CHAIN AMINO ACID TRANSPORT SYSTEM 2 CARRIER PROTEIN"/>
    <property type="match status" value="1"/>
</dbReference>
<evidence type="ECO:0000256" key="4">
    <source>
        <dbReference type="ARBA" id="ARBA00022475"/>
    </source>
</evidence>
<keyword evidence="8 9" id="KW-0472">Membrane</keyword>
<dbReference type="GO" id="GO:0015818">
    <property type="term" value="P:isoleucine transport"/>
    <property type="evidence" value="ECO:0007669"/>
    <property type="project" value="TreeGrafter"/>
</dbReference>
<name>A0A2Z6I8I1_9BURK</name>
<feature type="transmembrane region" description="Helical" evidence="9">
    <location>
        <begin position="318"/>
        <end position="337"/>
    </location>
</feature>
<evidence type="ECO:0000256" key="9">
    <source>
        <dbReference type="RuleBase" id="RU362122"/>
    </source>
</evidence>
<keyword evidence="5 9" id="KW-0812">Transmembrane</keyword>
<keyword evidence="7 9" id="KW-1133">Transmembrane helix</keyword>
<protein>
    <recommendedName>
        <fullName evidence="9">Branched-chain amino acid transport system carrier protein</fullName>
    </recommendedName>
</protein>
<evidence type="ECO:0000256" key="5">
    <source>
        <dbReference type="ARBA" id="ARBA00022692"/>
    </source>
</evidence>
<keyword evidence="3 9" id="KW-0813">Transport</keyword>
<organism evidence="10 11">
    <name type="scientific">Sutterella megalosphaeroides</name>
    <dbReference type="NCBI Taxonomy" id="2494234"/>
    <lineage>
        <taxon>Bacteria</taxon>
        <taxon>Pseudomonadati</taxon>
        <taxon>Pseudomonadota</taxon>
        <taxon>Betaproteobacteria</taxon>
        <taxon>Burkholderiales</taxon>
        <taxon>Sutterellaceae</taxon>
        <taxon>Sutterella</taxon>
    </lineage>
</organism>
<evidence type="ECO:0000256" key="1">
    <source>
        <dbReference type="ARBA" id="ARBA00004651"/>
    </source>
</evidence>
<dbReference type="PANTHER" id="PTHR30588:SF0">
    <property type="entry name" value="BRANCHED-CHAIN AMINO ACID PERMEASE BRNQ"/>
    <property type="match status" value="1"/>
</dbReference>
<comment type="similarity">
    <text evidence="2 9">Belongs to the branched chain amino acid transporter family.</text>
</comment>
<evidence type="ECO:0000313" key="10">
    <source>
        <dbReference type="EMBL" id="BBF22694.1"/>
    </source>
</evidence>
<dbReference type="GO" id="GO:0005304">
    <property type="term" value="F:L-valine transmembrane transporter activity"/>
    <property type="evidence" value="ECO:0007669"/>
    <property type="project" value="TreeGrafter"/>
</dbReference>
<feature type="transmembrane region" description="Helical" evidence="9">
    <location>
        <begin position="41"/>
        <end position="68"/>
    </location>
</feature>
<feature type="transmembrane region" description="Helical" evidence="9">
    <location>
        <begin position="413"/>
        <end position="434"/>
    </location>
</feature>
<feature type="transmembrane region" description="Helical" evidence="9">
    <location>
        <begin position="343"/>
        <end position="366"/>
    </location>
</feature>
<dbReference type="GO" id="GO:0015188">
    <property type="term" value="F:L-isoleucine transmembrane transporter activity"/>
    <property type="evidence" value="ECO:0007669"/>
    <property type="project" value="TreeGrafter"/>
</dbReference>
<gene>
    <name evidence="10" type="primary">brnQ_1</name>
    <name evidence="10" type="ORF">SUTMEG_05850</name>
</gene>
<accession>A0A2Z6I8I1</accession>
<dbReference type="InterPro" id="IPR004685">
    <property type="entry name" value="Brnchd-chn_aa_trnsp_Livcs"/>
</dbReference>
<evidence type="ECO:0000256" key="7">
    <source>
        <dbReference type="ARBA" id="ARBA00022989"/>
    </source>
</evidence>
<keyword evidence="6 9" id="KW-0029">Amino-acid transport</keyword>
<evidence type="ECO:0000256" key="2">
    <source>
        <dbReference type="ARBA" id="ARBA00008540"/>
    </source>
</evidence>
<dbReference type="EMBL" id="AP018786">
    <property type="protein sequence ID" value="BBF22694.1"/>
    <property type="molecule type" value="Genomic_DNA"/>
</dbReference>
<reference evidence="10 11" key="1">
    <citation type="journal article" date="2018" name="Int. J. Syst. Evol. Microbiol.">
        <title>Mesosutterella multiformis gen. nov., sp. nov., a member of the family Sutterellaceae and Sutterella megalosphaeroides sp. nov., isolated from human faeces.</title>
        <authorList>
            <person name="Sakamoto M."/>
            <person name="Ikeyama N."/>
            <person name="Kunihiro T."/>
            <person name="Iino T."/>
            <person name="Yuki M."/>
            <person name="Ohkuma M."/>
        </authorList>
    </citation>
    <scope>NUCLEOTIDE SEQUENCE [LARGE SCALE GENOMIC DNA]</scope>
    <source>
        <strain evidence="10 11">6FBBBH3</strain>
    </source>
</reference>
<dbReference type="Pfam" id="PF05525">
    <property type="entry name" value="Branch_AA_trans"/>
    <property type="match status" value="1"/>
</dbReference>
<dbReference type="GO" id="GO:0005886">
    <property type="term" value="C:plasma membrane"/>
    <property type="evidence" value="ECO:0007669"/>
    <property type="project" value="UniProtKB-SubCell"/>
</dbReference>
<dbReference type="Proteomes" id="UP000271003">
    <property type="component" value="Chromosome"/>
</dbReference>
<keyword evidence="11" id="KW-1185">Reference proteome</keyword>
<comment type="function">
    <text evidence="9">Component of the transport system for branched-chain amino acids.</text>
</comment>
<feature type="transmembrane region" description="Helical" evidence="9">
    <location>
        <begin position="80"/>
        <end position="101"/>
    </location>
</feature>
<evidence type="ECO:0000313" key="11">
    <source>
        <dbReference type="Proteomes" id="UP000271003"/>
    </source>
</evidence>
<sequence>MSDTANRTRFIAIGSMLFALFFGAGNLIFPAAMGQAAGENVWWAVLGFCVTGVGLPLLGIIAVAYSGCHDLRQVASRVHPWYGLFYTVLSYMAIGPCFAIPRTGTVSFEIALRPFLGAEPSAMALPIFLAVFLGFSGWLAASPSKLVDRIGKFLTPALLVTILAMIVMSFVAPMGDFQAATGAYTAPFAAAVQGVLDGYNTLDAIAALVFSTLVVNCVRENGVHDAKAVTEQVTKAGVLAGGLLAVVYVFIAKIGAESVAAIGMQETGAPVLAESAKIFFGTFGAYLLAAMVLLACVTTAVGLLTCCAAFFLRLTGKLAYSTWVVLFTVVSYLIGLFGLKTIIVSTIPVLMFIYPLCVALMGLIFLDKLFGGRQCVYAWTMGFTFLMALVNGLETAGVPMAALEEVLKTYLPLHSYGLGWISFSVTGFVVGLIWKAVVPEKELVEQAA</sequence>
<evidence type="ECO:0000256" key="8">
    <source>
        <dbReference type="ARBA" id="ARBA00023136"/>
    </source>
</evidence>
<dbReference type="NCBIfam" id="TIGR00796">
    <property type="entry name" value="livcs"/>
    <property type="match status" value="1"/>
</dbReference>
<dbReference type="RefSeq" id="WP_120176377.1">
    <property type="nucleotide sequence ID" value="NZ_AP018786.1"/>
</dbReference>
<evidence type="ECO:0000256" key="3">
    <source>
        <dbReference type="ARBA" id="ARBA00022448"/>
    </source>
</evidence>
<dbReference type="AlphaFoldDB" id="A0A2Z6I8I1"/>
<dbReference type="GO" id="GO:0015190">
    <property type="term" value="F:L-leucine transmembrane transporter activity"/>
    <property type="evidence" value="ECO:0007669"/>
    <property type="project" value="TreeGrafter"/>
</dbReference>